<feature type="transmembrane region" description="Helical" evidence="6">
    <location>
        <begin position="362"/>
        <end position="384"/>
    </location>
</feature>
<feature type="transmembrane region" description="Helical" evidence="6">
    <location>
        <begin position="328"/>
        <end position="350"/>
    </location>
</feature>
<dbReference type="Gene3D" id="1.10.4160.10">
    <property type="entry name" value="Hydantoin permease"/>
    <property type="match status" value="1"/>
</dbReference>
<feature type="transmembrane region" description="Helical" evidence="6">
    <location>
        <begin position="81"/>
        <end position="99"/>
    </location>
</feature>
<evidence type="ECO:0000313" key="7">
    <source>
        <dbReference type="EMBL" id="CCH78901.1"/>
    </source>
</evidence>
<reference evidence="7 8" key="1">
    <citation type="journal article" date="2013" name="ISME J.">
        <title>A metabolic model for members of the genus Tetrasphaera involved in enhanced biological phosphorus removal.</title>
        <authorList>
            <person name="Kristiansen R."/>
            <person name="Nguyen H.T.T."/>
            <person name="Saunders A.M."/>
            <person name="Nielsen J.L."/>
            <person name="Wimmer R."/>
            <person name="Le V.Q."/>
            <person name="McIlroy S.J."/>
            <person name="Petrovski S."/>
            <person name="Seviour R.J."/>
            <person name="Calteau A."/>
            <person name="Nielsen K.L."/>
            <person name="Nielsen P.H."/>
        </authorList>
    </citation>
    <scope>NUCLEOTIDE SEQUENCE [LARGE SCALE GENOMIC DNA]</scope>
    <source>
        <strain evidence="7 8">T1-X7</strain>
    </source>
</reference>
<feature type="transmembrane region" description="Helical" evidence="6">
    <location>
        <begin position="477"/>
        <end position="496"/>
    </location>
</feature>
<proteinExistence type="inferred from homology"/>
<gene>
    <name evidence="7" type="ORF">BN12_370019</name>
</gene>
<feature type="transmembrane region" description="Helical" evidence="6">
    <location>
        <begin position="447"/>
        <end position="465"/>
    </location>
</feature>
<dbReference type="InterPro" id="IPR001248">
    <property type="entry name" value="Pur-cyt_permease"/>
</dbReference>
<evidence type="ECO:0000256" key="6">
    <source>
        <dbReference type="SAM" id="Phobius"/>
    </source>
</evidence>
<dbReference type="GO" id="GO:0015205">
    <property type="term" value="F:nucleobase transmembrane transporter activity"/>
    <property type="evidence" value="ECO:0007669"/>
    <property type="project" value="TreeGrafter"/>
</dbReference>
<feature type="transmembrane region" description="Helical" evidence="6">
    <location>
        <begin position="50"/>
        <end position="75"/>
    </location>
</feature>
<feature type="transmembrane region" description="Helical" evidence="6">
    <location>
        <begin position="168"/>
        <end position="193"/>
    </location>
</feature>
<keyword evidence="8" id="KW-1185">Reference proteome</keyword>
<dbReference type="STRING" id="1194083.BN12_370019"/>
<dbReference type="PANTHER" id="PTHR30618">
    <property type="entry name" value="NCS1 FAMILY PURINE/PYRIMIDINE TRANSPORTER"/>
    <property type="match status" value="1"/>
</dbReference>
<dbReference type="GO" id="GO:0005886">
    <property type="term" value="C:plasma membrane"/>
    <property type="evidence" value="ECO:0007669"/>
    <property type="project" value="TreeGrafter"/>
</dbReference>
<feature type="transmembrane region" description="Helical" evidence="6">
    <location>
        <begin position="396"/>
        <end position="419"/>
    </location>
</feature>
<dbReference type="PANTHER" id="PTHR30618:SF0">
    <property type="entry name" value="PURINE-URACIL PERMEASE NCS1"/>
    <property type="match status" value="1"/>
</dbReference>
<evidence type="ECO:0000256" key="2">
    <source>
        <dbReference type="ARBA" id="ARBA00008974"/>
    </source>
</evidence>
<name>A0A077LZ33_9MICO</name>
<comment type="subcellular location">
    <subcellularLocation>
        <location evidence="1">Membrane</location>
        <topology evidence="1">Multi-pass membrane protein</topology>
    </subcellularLocation>
</comment>
<evidence type="ECO:0000256" key="1">
    <source>
        <dbReference type="ARBA" id="ARBA00004141"/>
    </source>
</evidence>
<dbReference type="AlphaFoldDB" id="A0A077LZ33"/>
<accession>A0A077LZ33</accession>
<comment type="caution">
    <text evidence="7">The sequence shown here is derived from an EMBL/GenBank/DDBJ whole genome shotgun (WGS) entry which is preliminary data.</text>
</comment>
<keyword evidence="4 6" id="KW-1133">Transmembrane helix</keyword>
<evidence type="ECO:0000313" key="8">
    <source>
        <dbReference type="Proteomes" id="UP000035721"/>
    </source>
</evidence>
<feature type="transmembrane region" description="Helical" evidence="6">
    <location>
        <begin position="128"/>
        <end position="148"/>
    </location>
</feature>
<keyword evidence="3 6" id="KW-0812">Transmembrane</keyword>
<evidence type="ECO:0000256" key="5">
    <source>
        <dbReference type="ARBA" id="ARBA00023136"/>
    </source>
</evidence>
<dbReference type="EMBL" id="CAJB01000301">
    <property type="protein sequence ID" value="CCH78901.1"/>
    <property type="molecule type" value="Genomic_DNA"/>
</dbReference>
<evidence type="ECO:0000256" key="4">
    <source>
        <dbReference type="ARBA" id="ARBA00022989"/>
    </source>
</evidence>
<sequence length="505" mass="53902">MTNVNAAAAQAEVGTGLVRVDDDKLAEYERRGYPTDVLPMQPEQRTWGTFNFVTLWMGPIHNILSYMTVAGFFILGLNVPQVVAAVMLSAVIVSAGYVLNGRSAAKYGLPFAMLLRDSFGVKGSVVPALARGIVAGVVFFGTTTFVGAQTLNIMFSRFWSGYLDLGGGFSLLGLDLPTIISYVVLWTITVLLFVSSSKALGFFGTWSALVVYAVIIIGAVWAFRMAGGLGPILDYQPTKAMSGPLVFVGCVSALVSNWAGPIVNMSDMTRNATSVRAPALGLPIGMITSYILFSIVTVAIIAGTKIAFGEEIFNIVYAFDKMGHDVGANLAVILLILALNTGATAFCVFANLLPAGLQMTALFPKVFTVRTAGVLTAVIGTLILPWKLVASQQTLFLFYGFIGSMFGPIAGIMLASYYVERRDRLDLDRVYVPEGDDGEHPGGYNRLAIIVLCVSFVVTMLGAALKGVPFLVQLNNFAFFVGLVIGFVGYAIGLRVRTSRAVGSV</sequence>
<dbReference type="Pfam" id="PF02133">
    <property type="entry name" value="Transp_cyt_pur"/>
    <property type="match status" value="1"/>
</dbReference>
<evidence type="ECO:0000256" key="3">
    <source>
        <dbReference type="ARBA" id="ARBA00022692"/>
    </source>
</evidence>
<feature type="transmembrane region" description="Helical" evidence="6">
    <location>
        <begin position="200"/>
        <end position="223"/>
    </location>
</feature>
<keyword evidence="5 6" id="KW-0472">Membrane</keyword>
<dbReference type="RefSeq" id="WP_083454463.1">
    <property type="nucleotide sequence ID" value="NZ_HF570958.1"/>
</dbReference>
<dbReference type="Proteomes" id="UP000035721">
    <property type="component" value="Unassembled WGS sequence"/>
</dbReference>
<feature type="transmembrane region" description="Helical" evidence="6">
    <location>
        <begin position="284"/>
        <end position="308"/>
    </location>
</feature>
<protein>
    <submittedName>
        <fullName evidence="7">Predicted allantoin transporter</fullName>
    </submittedName>
</protein>
<dbReference type="InterPro" id="IPR045225">
    <property type="entry name" value="Uracil/uridine/allantoin_perm"/>
</dbReference>
<comment type="similarity">
    <text evidence="2">Belongs to the purine-cytosine permease (2.A.39) family.</text>
</comment>
<feature type="transmembrane region" description="Helical" evidence="6">
    <location>
        <begin position="243"/>
        <end position="263"/>
    </location>
</feature>
<organism evidence="7 8">
    <name type="scientific">Nostocoides japonicum T1-X7</name>
    <dbReference type="NCBI Taxonomy" id="1194083"/>
    <lineage>
        <taxon>Bacteria</taxon>
        <taxon>Bacillati</taxon>
        <taxon>Actinomycetota</taxon>
        <taxon>Actinomycetes</taxon>
        <taxon>Micrococcales</taxon>
        <taxon>Intrasporangiaceae</taxon>
        <taxon>Nostocoides</taxon>
    </lineage>
</organism>